<keyword evidence="4 9" id="KW-0963">Cytoplasm</keyword>
<keyword evidence="9 10" id="KW-0227">DNA damage</keyword>
<comment type="subcellular location">
    <subcellularLocation>
        <location evidence="1 9 10">Cytoplasm</location>
    </subcellularLocation>
</comment>
<evidence type="ECO:0000256" key="4">
    <source>
        <dbReference type="ARBA" id="ARBA00022490"/>
    </source>
</evidence>
<sequence>MLLRALSQLNFRNLLTPRLTFGPGVTAVVGRNAAGKSNLLEAAYLGLTGELPYGKISETVRLGETEGYVSVSVERDDGIVSTQIGLAPGKKLIRLDGQTVRTFELAKATAAVLITPEDADLVHGAPALRRGYLDTLLSKLSPRYALLHREYTRVVDQRNAALKHPDAALKVWTERFIELGNAVGALRSRALVKVAEIAADTYAEISGDDKPLGVSLTGAHENLADALSESEFEERARGVTVVGPHRGDLLLTLGGHSVQTYGSRGEARTTALSLRVAEYSLLSEKHREAPVLLLDDFTAELDAGRREFLLRLAARAPQAIVSGTEAPPHAAAQLFISGGQVRAEP</sequence>
<evidence type="ECO:0000256" key="6">
    <source>
        <dbReference type="ARBA" id="ARBA00022741"/>
    </source>
</evidence>
<keyword evidence="9 10" id="KW-0234">DNA repair</keyword>
<dbReference type="PROSITE" id="PS00618">
    <property type="entry name" value="RECF_2"/>
    <property type="match status" value="1"/>
</dbReference>
<feature type="domain" description="RecF/RecN/SMC N-terminal" evidence="11">
    <location>
        <begin position="4"/>
        <end position="322"/>
    </location>
</feature>
<feature type="binding site" evidence="9">
    <location>
        <begin position="30"/>
        <end position="37"/>
    </location>
    <ligand>
        <name>ATP</name>
        <dbReference type="ChEBI" id="CHEBI:30616"/>
    </ligand>
</feature>
<dbReference type="Pfam" id="PF02463">
    <property type="entry name" value="SMC_N"/>
    <property type="match status" value="1"/>
</dbReference>
<dbReference type="NCBIfam" id="TIGR00611">
    <property type="entry name" value="recf"/>
    <property type="match status" value="1"/>
</dbReference>
<dbReference type="GO" id="GO:0003697">
    <property type="term" value="F:single-stranded DNA binding"/>
    <property type="evidence" value="ECO:0007669"/>
    <property type="project" value="UniProtKB-UniRule"/>
</dbReference>
<dbReference type="HAMAP" id="MF_00365">
    <property type="entry name" value="RecF"/>
    <property type="match status" value="1"/>
</dbReference>
<keyword evidence="7 9" id="KW-0067">ATP-binding</keyword>
<dbReference type="GO" id="GO:0000731">
    <property type="term" value="P:DNA synthesis involved in DNA repair"/>
    <property type="evidence" value="ECO:0007669"/>
    <property type="project" value="TreeGrafter"/>
</dbReference>
<dbReference type="SUPFAM" id="SSF52540">
    <property type="entry name" value="P-loop containing nucleoside triphosphate hydrolases"/>
    <property type="match status" value="1"/>
</dbReference>
<comment type="function">
    <text evidence="9 10">The RecF protein is involved in DNA metabolism; it is required for DNA replication and normal SOS inducibility. RecF binds preferentially to single-stranded, linear DNA. It also seems to bind ATP.</text>
</comment>
<dbReference type="GO" id="GO:0006302">
    <property type="term" value="P:double-strand break repair"/>
    <property type="evidence" value="ECO:0007669"/>
    <property type="project" value="TreeGrafter"/>
</dbReference>
<organism evidence="12">
    <name type="scientific">uncultured Truepera sp</name>
    <dbReference type="NCBI Taxonomy" id="543023"/>
    <lineage>
        <taxon>Bacteria</taxon>
        <taxon>Thermotogati</taxon>
        <taxon>Deinococcota</taxon>
        <taxon>Deinococci</taxon>
        <taxon>Trueperales</taxon>
        <taxon>Trueperaceae</taxon>
        <taxon>Truepera</taxon>
        <taxon>environmental samples</taxon>
    </lineage>
</organism>
<reference evidence="12" key="1">
    <citation type="submission" date="2020-02" db="EMBL/GenBank/DDBJ databases">
        <authorList>
            <person name="Meier V. D."/>
        </authorList>
    </citation>
    <scope>NUCLEOTIDE SEQUENCE</scope>
    <source>
        <strain evidence="12">AVDCRST_MAG86</strain>
    </source>
</reference>
<dbReference type="Gene3D" id="1.20.1050.90">
    <property type="entry name" value="RecF/RecN/SMC, N-terminal domain"/>
    <property type="match status" value="1"/>
</dbReference>
<gene>
    <name evidence="9" type="primary">recF</name>
    <name evidence="12" type="ORF">AVDCRST_MAG86-3555</name>
</gene>
<name>A0A6J4VS91_9DEIN</name>
<dbReference type="InterPro" id="IPR027417">
    <property type="entry name" value="P-loop_NTPase"/>
</dbReference>
<accession>A0A6J4VS91</accession>
<proteinExistence type="inferred from homology"/>
<protein>
    <recommendedName>
        <fullName evidence="3 9">DNA replication and repair protein RecF</fullName>
    </recommendedName>
</protein>
<evidence type="ECO:0000313" key="12">
    <source>
        <dbReference type="EMBL" id="CAA9586133.1"/>
    </source>
</evidence>
<dbReference type="PANTHER" id="PTHR32182">
    <property type="entry name" value="DNA REPLICATION AND REPAIR PROTEIN RECF"/>
    <property type="match status" value="1"/>
</dbReference>
<evidence type="ECO:0000256" key="7">
    <source>
        <dbReference type="ARBA" id="ARBA00022840"/>
    </source>
</evidence>
<evidence type="ECO:0000256" key="10">
    <source>
        <dbReference type="RuleBase" id="RU000578"/>
    </source>
</evidence>
<keyword evidence="9 10" id="KW-0742">SOS response</keyword>
<dbReference type="EMBL" id="CADCWP010000317">
    <property type="protein sequence ID" value="CAA9586133.1"/>
    <property type="molecule type" value="Genomic_DNA"/>
</dbReference>
<evidence type="ECO:0000256" key="5">
    <source>
        <dbReference type="ARBA" id="ARBA00022705"/>
    </source>
</evidence>
<dbReference type="PANTHER" id="PTHR32182:SF0">
    <property type="entry name" value="DNA REPLICATION AND REPAIR PROTEIN RECF"/>
    <property type="match status" value="1"/>
</dbReference>
<dbReference type="GO" id="GO:0009432">
    <property type="term" value="P:SOS response"/>
    <property type="evidence" value="ECO:0007669"/>
    <property type="project" value="UniProtKB-UniRule"/>
</dbReference>
<dbReference type="PROSITE" id="PS00617">
    <property type="entry name" value="RECF_1"/>
    <property type="match status" value="1"/>
</dbReference>
<evidence type="ECO:0000256" key="2">
    <source>
        <dbReference type="ARBA" id="ARBA00008016"/>
    </source>
</evidence>
<keyword evidence="6 9" id="KW-0547">Nucleotide-binding</keyword>
<evidence type="ECO:0000256" key="1">
    <source>
        <dbReference type="ARBA" id="ARBA00004496"/>
    </source>
</evidence>
<evidence type="ECO:0000259" key="11">
    <source>
        <dbReference type="Pfam" id="PF02463"/>
    </source>
</evidence>
<keyword evidence="5 9" id="KW-0235">DNA replication</keyword>
<dbReference type="NCBIfam" id="NF010680">
    <property type="entry name" value="PRK14079.1"/>
    <property type="match status" value="1"/>
</dbReference>
<keyword evidence="8 9" id="KW-0238">DNA-binding</keyword>
<dbReference type="InterPro" id="IPR003395">
    <property type="entry name" value="RecF/RecN/SMC_N"/>
</dbReference>
<dbReference type="InterPro" id="IPR042174">
    <property type="entry name" value="RecF_2"/>
</dbReference>
<dbReference type="GO" id="GO:0006260">
    <property type="term" value="P:DNA replication"/>
    <property type="evidence" value="ECO:0007669"/>
    <property type="project" value="UniProtKB-UniRule"/>
</dbReference>
<evidence type="ECO:0000256" key="9">
    <source>
        <dbReference type="HAMAP-Rule" id="MF_00365"/>
    </source>
</evidence>
<evidence type="ECO:0000256" key="3">
    <source>
        <dbReference type="ARBA" id="ARBA00020170"/>
    </source>
</evidence>
<dbReference type="GO" id="GO:0005524">
    <property type="term" value="F:ATP binding"/>
    <property type="evidence" value="ECO:0007669"/>
    <property type="project" value="UniProtKB-UniRule"/>
</dbReference>
<dbReference type="GO" id="GO:0005737">
    <property type="term" value="C:cytoplasm"/>
    <property type="evidence" value="ECO:0007669"/>
    <property type="project" value="UniProtKB-SubCell"/>
</dbReference>
<evidence type="ECO:0000256" key="8">
    <source>
        <dbReference type="ARBA" id="ARBA00023125"/>
    </source>
</evidence>
<dbReference type="AlphaFoldDB" id="A0A6J4VS91"/>
<dbReference type="InterPro" id="IPR001238">
    <property type="entry name" value="DNA-binding_RecF"/>
</dbReference>
<dbReference type="Gene3D" id="3.40.50.300">
    <property type="entry name" value="P-loop containing nucleotide triphosphate hydrolases"/>
    <property type="match status" value="1"/>
</dbReference>
<dbReference type="InterPro" id="IPR018078">
    <property type="entry name" value="DNA-binding_RecF_CS"/>
</dbReference>
<comment type="similarity">
    <text evidence="2 9 10">Belongs to the RecF family.</text>
</comment>